<dbReference type="OrthoDB" id="1906881at2"/>
<evidence type="ECO:0000259" key="7">
    <source>
        <dbReference type="PROSITE" id="PS50847"/>
    </source>
</evidence>
<feature type="region of interest" description="Disordered" evidence="5">
    <location>
        <begin position="230"/>
        <end position="258"/>
    </location>
</feature>
<evidence type="ECO:0000313" key="8">
    <source>
        <dbReference type="EMBL" id="EOR28242.1"/>
    </source>
</evidence>
<keyword evidence="6" id="KW-0472">Membrane</keyword>
<dbReference type="Pfam" id="PF00746">
    <property type="entry name" value="Gram_pos_anchor"/>
    <property type="match status" value="1"/>
</dbReference>
<dbReference type="PATRIC" id="fig|1202534.3.peg.44"/>
<keyword evidence="1" id="KW-0134">Cell wall</keyword>
<evidence type="ECO:0000256" key="3">
    <source>
        <dbReference type="ARBA" id="ARBA00022729"/>
    </source>
</evidence>
<keyword evidence="4" id="KW-0572">Peptidoglycan-anchor</keyword>
<proteinExistence type="predicted"/>
<dbReference type="RefSeq" id="WP_016205585.1">
    <property type="nucleotide sequence ID" value="NZ_ASRV01000007.1"/>
</dbReference>
<keyword evidence="6" id="KW-1133">Transmembrane helix</keyword>
<gene>
    <name evidence="8" type="ORF">A500_00230</name>
</gene>
<dbReference type="Proteomes" id="UP000013988">
    <property type="component" value="Unassembled WGS sequence"/>
</dbReference>
<name>R9CG23_9CLOT</name>
<evidence type="ECO:0000256" key="2">
    <source>
        <dbReference type="ARBA" id="ARBA00022525"/>
    </source>
</evidence>
<dbReference type="AlphaFoldDB" id="R9CG23"/>
<reference evidence="8 9" key="1">
    <citation type="submission" date="2013-03" db="EMBL/GenBank/DDBJ databases">
        <title>Whole genome shotgun sequencing of Clostridium sartagoforme AAU1.</title>
        <authorList>
            <person name="Joshi C.G."/>
            <person name="Duggirala S.M."/>
            <person name="Nathani N.M."/>
            <person name="Bhatt V.D."/>
            <person name="Patel A.K."/>
            <person name="Pandya P.R."/>
            <person name="KaPatel J.A."/>
        </authorList>
    </citation>
    <scope>NUCLEOTIDE SEQUENCE [LARGE SCALE GENOMIC DNA]</scope>
    <source>
        <strain evidence="8 9">AAU1</strain>
    </source>
</reference>
<feature type="compositionally biased region" description="Low complexity" evidence="5">
    <location>
        <begin position="240"/>
        <end position="255"/>
    </location>
</feature>
<evidence type="ECO:0000256" key="4">
    <source>
        <dbReference type="ARBA" id="ARBA00023088"/>
    </source>
</evidence>
<dbReference type="NCBIfam" id="TIGR01167">
    <property type="entry name" value="LPXTG_anchor"/>
    <property type="match status" value="1"/>
</dbReference>
<accession>R9CG23</accession>
<organism evidence="8 9">
    <name type="scientific">Clostridium sartagoforme AAU1</name>
    <dbReference type="NCBI Taxonomy" id="1202534"/>
    <lineage>
        <taxon>Bacteria</taxon>
        <taxon>Bacillati</taxon>
        <taxon>Bacillota</taxon>
        <taxon>Clostridia</taxon>
        <taxon>Eubacteriales</taxon>
        <taxon>Clostridiaceae</taxon>
        <taxon>Clostridium</taxon>
    </lineage>
</organism>
<evidence type="ECO:0000256" key="6">
    <source>
        <dbReference type="SAM" id="Phobius"/>
    </source>
</evidence>
<keyword evidence="2" id="KW-0964">Secreted</keyword>
<dbReference type="PROSITE" id="PS50847">
    <property type="entry name" value="GRAM_POS_ANCHORING"/>
    <property type="match status" value="1"/>
</dbReference>
<evidence type="ECO:0000256" key="1">
    <source>
        <dbReference type="ARBA" id="ARBA00022512"/>
    </source>
</evidence>
<dbReference type="EMBL" id="ASRV01000007">
    <property type="protein sequence ID" value="EOR28242.1"/>
    <property type="molecule type" value="Genomic_DNA"/>
</dbReference>
<dbReference type="InterPro" id="IPR019931">
    <property type="entry name" value="LPXTG_anchor"/>
</dbReference>
<keyword evidence="9" id="KW-1185">Reference proteome</keyword>
<evidence type="ECO:0000313" key="9">
    <source>
        <dbReference type="Proteomes" id="UP000013988"/>
    </source>
</evidence>
<sequence length="290" mass="31566">MKLFNNDNIMLVNYNGFAIIQKNALGEPSNPEEPNNPGDNGNVVVIPSDDKVIAEVSKINPNDKNEIKVNTEASAKKVEVLIKDVESLKSGTGSLNITINNGVTMNLPLSTIDKSLLEGADNVTIKLDVVENSDIIKQIKAVNKVFDFNLIITKGNESLNIHNFKDGLAEVTLNLTDEDLKELNKDKLVVYYYNDVEKTFEAMETVVNGNKITFKTPHFSKYVVAEKVTDTNGGSSPSEGANDNTNNNTETGKGNLPETGSVVSNNVILVLAIGIVAIGGIMFFRKRKHA</sequence>
<feature type="transmembrane region" description="Helical" evidence="6">
    <location>
        <begin position="267"/>
        <end position="284"/>
    </location>
</feature>
<feature type="compositionally biased region" description="Polar residues" evidence="5">
    <location>
        <begin position="230"/>
        <end position="239"/>
    </location>
</feature>
<evidence type="ECO:0000256" key="5">
    <source>
        <dbReference type="SAM" id="MobiDB-lite"/>
    </source>
</evidence>
<keyword evidence="6" id="KW-0812">Transmembrane</keyword>
<comment type="caution">
    <text evidence="8">The sequence shown here is derived from an EMBL/GenBank/DDBJ whole genome shotgun (WGS) entry which is preliminary data.</text>
</comment>
<protein>
    <submittedName>
        <fullName evidence="8">LPXTG-motif cell wall anchor domain-containing protein</fullName>
    </submittedName>
</protein>
<feature type="domain" description="Gram-positive cocci surface proteins LPxTG" evidence="7">
    <location>
        <begin position="256"/>
        <end position="290"/>
    </location>
</feature>
<keyword evidence="3" id="KW-0732">Signal</keyword>